<dbReference type="Pfam" id="PF06831">
    <property type="entry name" value="H2TH"/>
    <property type="match status" value="1"/>
</dbReference>
<comment type="similarity">
    <text evidence="2">Belongs to the FPG family.</text>
</comment>
<evidence type="ECO:0000256" key="6">
    <source>
        <dbReference type="ARBA" id="ARBA00022771"/>
    </source>
</evidence>
<dbReference type="Gene3D" id="1.10.8.50">
    <property type="match status" value="1"/>
</dbReference>
<comment type="catalytic activity">
    <reaction evidence="14">
        <text>2'-deoxyribonucleotide-(2'-deoxyribose 5'-phosphate)-2'-deoxyribonucleotide-DNA = a 3'-end 2'-deoxyribonucleotide-(2,3-dehydro-2,3-deoxyribose 5'-phosphate)-DNA + a 5'-end 5'-phospho-2'-deoxyribonucleoside-DNA + H(+)</text>
        <dbReference type="Rhea" id="RHEA:66592"/>
        <dbReference type="Rhea" id="RHEA-COMP:13180"/>
        <dbReference type="Rhea" id="RHEA-COMP:16897"/>
        <dbReference type="Rhea" id="RHEA-COMP:17067"/>
        <dbReference type="ChEBI" id="CHEBI:15378"/>
        <dbReference type="ChEBI" id="CHEBI:136412"/>
        <dbReference type="ChEBI" id="CHEBI:157695"/>
        <dbReference type="ChEBI" id="CHEBI:167181"/>
        <dbReference type="EC" id="4.2.99.18"/>
    </reaction>
</comment>
<dbReference type="PROSITE" id="PS51068">
    <property type="entry name" value="FPG_CAT"/>
    <property type="match status" value="1"/>
</dbReference>
<dbReference type="EMBL" id="FOGZ01000003">
    <property type="protein sequence ID" value="SER59510.1"/>
    <property type="molecule type" value="Genomic_DNA"/>
</dbReference>
<evidence type="ECO:0000256" key="13">
    <source>
        <dbReference type="ARBA" id="ARBA00023295"/>
    </source>
</evidence>
<evidence type="ECO:0000256" key="12">
    <source>
        <dbReference type="ARBA" id="ARBA00023268"/>
    </source>
</evidence>
<keyword evidence="9" id="KW-0238">DNA-binding</keyword>
<organism evidence="18 19">
    <name type="scientific">Propionibacterium cyclohexanicum</name>
    <dbReference type="NCBI Taxonomy" id="64702"/>
    <lineage>
        <taxon>Bacteria</taxon>
        <taxon>Bacillati</taxon>
        <taxon>Actinomycetota</taxon>
        <taxon>Actinomycetes</taxon>
        <taxon>Propionibacteriales</taxon>
        <taxon>Propionibacteriaceae</taxon>
        <taxon>Propionibacterium</taxon>
    </lineage>
</organism>
<evidence type="ECO:0000313" key="19">
    <source>
        <dbReference type="Proteomes" id="UP000198815"/>
    </source>
</evidence>
<dbReference type="GO" id="GO:0006979">
    <property type="term" value="P:response to oxidative stress"/>
    <property type="evidence" value="ECO:0007669"/>
    <property type="project" value="UniProtKB-ARBA"/>
</dbReference>
<dbReference type="InterPro" id="IPR015886">
    <property type="entry name" value="H2TH_FPG"/>
</dbReference>
<keyword evidence="8" id="KW-0862">Zinc</keyword>
<dbReference type="InterPro" id="IPR035937">
    <property type="entry name" value="FPG_N"/>
</dbReference>
<dbReference type="InterPro" id="IPR010979">
    <property type="entry name" value="Ribosomal_uS13-like_H2TH"/>
</dbReference>
<dbReference type="GO" id="GO:0003690">
    <property type="term" value="F:double-stranded DNA binding"/>
    <property type="evidence" value="ECO:0007669"/>
    <property type="project" value="UniProtKB-ARBA"/>
</dbReference>
<protein>
    <recommendedName>
        <fullName evidence="3">DNA-(apurinic or apyrimidinic site) lyase</fullName>
        <ecNumber evidence="3">4.2.99.18</ecNumber>
    </recommendedName>
</protein>
<keyword evidence="10" id="KW-0234">DNA repair</keyword>
<dbReference type="Proteomes" id="UP000198815">
    <property type="component" value="Unassembled WGS sequence"/>
</dbReference>
<keyword evidence="18" id="KW-0255">Endonuclease</keyword>
<dbReference type="GO" id="GO:0008270">
    <property type="term" value="F:zinc ion binding"/>
    <property type="evidence" value="ECO:0007669"/>
    <property type="project" value="UniProtKB-KW"/>
</dbReference>
<dbReference type="GO" id="GO:0003684">
    <property type="term" value="F:damaged DNA binding"/>
    <property type="evidence" value="ECO:0007669"/>
    <property type="project" value="InterPro"/>
</dbReference>
<evidence type="ECO:0000256" key="8">
    <source>
        <dbReference type="ARBA" id="ARBA00022833"/>
    </source>
</evidence>
<evidence type="ECO:0000256" key="1">
    <source>
        <dbReference type="ARBA" id="ARBA00001947"/>
    </source>
</evidence>
<evidence type="ECO:0000259" key="16">
    <source>
        <dbReference type="PROSITE" id="PS51066"/>
    </source>
</evidence>
<dbReference type="OrthoDB" id="9800855at2"/>
<dbReference type="InterPro" id="IPR010663">
    <property type="entry name" value="Znf_FPG/IleRS"/>
</dbReference>
<feature type="domain" description="Formamidopyrimidine-DNA glycosylase catalytic" evidence="17">
    <location>
        <begin position="2"/>
        <end position="100"/>
    </location>
</feature>
<evidence type="ECO:0000256" key="5">
    <source>
        <dbReference type="ARBA" id="ARBA00022763"/>
    </source>
</evidence>
<dbReference type="EC" id="4.2.99.18" evidence="3"/>
<evidence type="ECO:0000259" key="17">
    <source>
        <dbReference type="PROSITE" id="PS51068"/>
    </source>
</evidence>
<keyword evidence="6 15" id="KW-0863">Zinc-finger</keyword>
<accession>A0A1H9QGH9</accession>
<comment type="cofactor">
    <cofactor evidence="1">
        <name>Zn(2+)</name>
        <dbReference type="ChEBI" id="CHEBI:29105"/>
    </cofactor>
</comment>
<evidence type="ECO:0000256" key="3">
    <source>
        <dbReference type="ARBA" id="ARBA00012720"/>
    </source>
</evidence>
<reference evidence="19" key="1">
    <citation type="submission" date="2016-10" db="EMBL/GenBank/DDBJ databases">
        <authorList>
            <person name="Varghese N."/>
            <person name="Submissions S."/>
        </authorList>
    </citation>
    <scope>NUCLEOTIDE SEQUENCE [LARGE SCALE GENOMIC DNA]</scope>
    <source>
        <strain evidence="19">DSM 16859</strain>
    </source>
</reference>
<dbReference type="FunFam" id="1.10.8.50:FF:000003">
    <property type="entry name" value="Formamidopyrimidine-DNA glycosylase"/>
    <property type="match status" value="1"/>
</dbReference>
<dbReference type="SUPFAM" id="SSF46946">
    <property type="entry name" value="S13-like H2TH domain"/>
    <property type="match status" value="1"/>
</dbReference>
<dbReference type="Pfam" id="PF06827">
    <property type="entry name" value="zf-FPG_IleRS"/>
    <property type="match status" value="1"/>
</dbReference>
<evidence type="ECO:0000256" key="14">
    <source>
        <dbReference type="ARBA" id="ARBA00044632"/>
    </source>
</evidence>
<dbReference type="GO" id="GO:0140078">
    <property type="term" value="F:class I DNA-(apurinic or apyrimidinic site) endonuclease activity"/>
    <property type="evidence" value="ECO:0007669"/>
    <property type="project" value="UniProtKB-EC"/>
</dbReference>
<keyword evidence="19" id="KW-1185">Reference proteome</keyword>
<dbReference type="GO" id="GO:0000703">
    <property type="term" value="F:oxidized pyrimidine nucleobase lesion DNA N-glycosylase activity"/>
    <property type="evidence" value="ECO:0007669"/>
    <property type="project" value="TreeGrafter"/>
</dbReference>
<dbReference type="GO" id="GO:0006284">
    <property type="term" value="P:base-excision repair"/>
    <property type="evidence" value="ECO:0007669"/>
    <property type="project" value="InterPro"/>
</dbReference>
<evidence type="ECO:0000256" key="10">
    <source>
        <dbReference type="ARBA" id="ARBA00023204"/>
    </source>
</evidence>
<sequence length="271" mass="30070">MPEGHVLHRLAQRIGELFDGHPVQVSSPQGRFSESAALVDGSTLRNAEAWGKHLFIDFDAPIPTEVLHIHLGLIGSLGIAPTAPAIGQVRVRICDGQWAADLRGPQLCRLITVEQKALATQKLGADPLRADADPERTWQRVHRSARPIAALLMDQSMFAGVGNIYRAEVLFRNHIDPHCPGRQLHRESFEAIWADLVALMAIGVRDGRIDTVRPEHSPEAMHRPPRVDAHGGEVYVYRREGQPCLVCGAPVRHEVLSGRQLFWCAPCQRQH</sequence>
<dbReference type="PANTHER" id="PTHR42697">
    <property type="entry name" value="ENDONUCLEASE 8"/>
    <property type="match status" value="1"/>
</dbReference>
<evidence type="ECO:0000256" key="15">
    <source>
        <dbReference type="PROSITE-ProRule" id="PRU00391"/>
    </source>
</evidence>
<dbReference type="InterPro" id="IPR000214">
    <property type="entry name" value="Znf_DNA_glyclase/AP_lyase"/>
</dbReference>
<proteinExistence type="inferred from homology"/>
<keyword evidence="4" id="KW-0479">Metal-binding</keyword>
<dbReference type="GO" id="GO:0008534">
    <property type="term" value="F:oxidized purine nucleobase lesion DNA N-glycosylase activity"/>
    <property type="evidence" value="ECO:0007669"/>
    <property type="project" value="UniProtKB-ARBA"/>
</dbReference>
<dbReference type="SUPFAM" id="SSF57716">
    <property type="entry name" value="Glucocorticoid receptor-like (DNA-binding domain)"/>
    <property type="match status" value="1"/>
</dbReference>
<dbReference type="STRING" id="64702.SAMN05443377_10394"/>
<evidence type="ECO:0000313" key="18">
    <source>
        <dbReference type="EMBL" id="SER59510.1"/>
    </source>
</evidence>
<keyword evidence="18" id="KW-0540">Nuclease</keyword>
<keyword evidence="13" id="KW-0326">Glycosidase</keyword>
<dbReference type="PANTHER" id="PTHR42697:SF3">
    <property type="entry name" value="ENDONUCLEASE 8 1"/>
    <property type="match status" value="1"/>
</dbReference>
<dbReference type="InterPro" id="IPR012319">
    <property type="entry name" value="FPG_cat"/>
</dbReference>
<dbReference type="RefSeq" id="WP_091967436.1">
    <property type="nucleotide sequence ID" value="NZ_FOGZ01000003.1"/>
</dbReference>
<evidence type="ECO:0000256" key="4">
    <source>
        <dbReference type="ARBA" id="ARBA00022723"/>
    </source>
</evidence>
<keyword evidence="12" id="KW-0511">Multifunctional enzyme</keyword>
<dbReference type="SUPFAM" id="SSF81624">
    <property type="entry name" value="N-terminal domain of MutM-like DNA repair proteins"/>
    <property type="match status" value="1"/>
</dbReference>
<dbReference type="Pfam" id="PF01149">
    <property type="entry name" value="Fapy_DNA_glyco"/>
    <property type="match status" value="1"/>
</dbReference>
<evidence type="ECO:0000256" key="7">
    <source>
        <dbReference type="ARBA" id="ARBA00022801"/>
    </source>
</evidence>
<dbReference type="CDD" id="cd08970">
    <property type="entry name" value="AcNei1_N"/>
    <property type="match status" value="1"/>
</dbReference>
<gene>
    <name evidence="18" type="ORF">SAMN05443377_10394</name>
</gene>
<dbReference type="SMART" id="SM00898">
    <property type="entry name" value="Fapy_DNA_glyco"/>
    <property type="match status" value="1"/>
</dbReference>
<evidence type="ECO:0000256" key="9">
    <source>
        <dbReference type="ARBA" id="ARBA00023125"/>
    </source>
</evidence>
<dbReference type="SMART" id="SM01232">
    <property type="entry name" value="H2TH"/>
    <property type="match status" value="1"/>
</dbReference>
<keyword evidence="5" id="KW-0227">DNA damage</keyword>
<evidence type="ECO:0000256" key="2">
    <source>
        <dbReference type="ARBA" id="ARBA00009409"/>
    </source>
</evidence>
<name>A0A1H9QGH9_9ACTN</name>
<dbReference type="AlphaFoldDB" id="A0A1H9QGH9"/>
<evidence type="ECO:0000256" key="11">
    <source>
        <dbReference type="ARBA" id="ARBA00023239"/>
    </source>
</evidence>
<keyword evidence="7" id="KW-0378">Hydrolase</keyword>
<dbReference type="Gene3D" id="3.20.190.10">
    <property type="entry name" value="MutM-like, N-terminal"/>
    <property type="match status" value="1"/>
</dbReference>
<feature type="domain" description="FPG-type" evidence="16">
    <location>
        <begin position="235"/>
        <end position="269"/>
    </location>
</feature>
<keyword evidence="11" id="KW-0456">Lyase</keyword>
<dbReference type="PROSITE" id="PS51066">
    <property type="entry name" value="ZF_FPG_2"/>
    <property type="match status" value="1"/>
</dbReference>